<dbReference type="EC" id="3.1.26.5" evidence="5"/>
<dbReference type="Proteomes" id="UP000823674">
    <property type="component" value="Chromosome A04"/>
</dbReference>
<evidence type="ECO:0000259" key="14">
    <source>
        <dbReference type="Pfam" id="PF16953"/>
    </source>
</evidence>
<organism evidence="15 16">
    <name type="scientific">Brassica rapa subsp. trilocularis</name>
    <dbReference type="NCBI Taxonomy" id="1813537"/>
    <lineage>
        <taxon>Eukaryota</taxon>
        <taxon>Viridiplantae</taxon>
        <taxon>Streptophyta</taxon>
        <taxon>Embryophyta</taxon>
        <taxon>Tracheophyta</taxon>
        <taxon>Spermatophyta</taxon>
        <taxon>Magnoliopsida</taxon>
        <taxon>eudicotyledons</taxon>
        <taxon>Gunneridae</taxon>
        <taxon>Pentapetalae</taxon>
        <taxon>rosids</taxon>
        <taxon>malvids</taxon>
        <taxon>Brassicales</taxon>
        <taxon>Brassicaceae</taxon>
        <taxon>Brassiceae</taxon>
        <taxon>Brassica</taxon>
    </lineage>
</organism>
<keyword evidence="7" id="KW-0540">Nuclease</keyword>
<comment type="catalytic activity">
    <reaction evidence="1">
        <text>Endonucleolytic cleavage of RNA, removing 5'-extranucleotides from tRNA precursor.</text>
        <dbReference type="EC" id="3.1.26.5"/>
    </reaction>
</comment>
<comment type="similarity">
    <text evidence="4">Belongs to the PPR family. P subfamily.</text>
</comment>
<sequence length="239" mass="27531">MTLGHMSSFSFRICFRRLLNSFLPCLRLYDEAKRNGLQLSQYHYNVLLYVCSLSDAETESSSLNPGLNRGFDMFKQMTVDKVVPNEATFTNGARLERHGPFDAVIDGANMGFVNQRSLASSSPSKRLPFVILHKSRVVGGPATYPRTEHCLRNGKTLSFRYWLYAAVSCKCLLVTNNEMRDHLFQILGTSFFRRWKEKHQVRISVSRVNRLLLHMPPHYSEDDLQTTRERLCATRSKTQ</sequence>
<keyword evidence="11" id="KW-0460">Magnesium</keyword>
<keyword evidence="6" id="KW-0819">tRNA processing</keyword>
<evidence type="ECO:0000256" key="2">
    <source>
        <dbReference type="ARBA" id="ARBA00001946"/>
    </source>
</evidence>
<dbReference type="PANTHER" id="PTHR13547:SF1">
    <property type="entry name" value="MITOCHONDRIAL RIBONUCLEASE P CATALYTIC SUBUNIT"/>
    <property type="match status" value="1"/>
</dbReference>
<evidence type="ECO:0000256" key="11">
    <source>
        <dbReference type="ARBA" id="ARBA00022842"/>
    </source>
</evidence>
<evidence type="ECO:0000256" key="12">
    <source>
        <dbReference type="ARBA" id="ARBA00022946"/>
    </source>
</evidence>
<name>A0ABQ7MVF8_BRACM</name>
<evidence type="ECO:0000256" key="1">
    <source>
        <dbReference type="ARBA" id="ARBA00000928"/>
    </source>
</evidence>
<evidence type="ECO:0000256" key="6">
    <source>
        <dbReference type="ARBA" id="ARBA00022694"/>
    </source>
</evidence>
<keyword evidence="12" id="KW-0809">Transit peptide</keyword>
<reference evidence="15 16" key="1">
    <citation type="submission" date="2021-03" db="EMBL/GenBank/DDBJ databases">
        <authorList>
            <person name="King G.J."/>
            <person name="Bancroft I."/>
            <person name="Baten A."/>
            <person name="Bloomfield J."/>
            <person name="Borpatragohain P."/>
            <person name="He Z."/>
            <person name="Irish N."/>
            <person name="Irwin J."/>
            <person name="Liu K."/>
            <person name="Mauleon R.P."/>
            <person name="Moore J."/>
            <person name="Morris R."/>
            <person name="Ostergaard L."/>
            <person name="Wang B."/>
            <person name="Wells R."/>
        </authorList>
    </citation>
    <scope>NUCLEOTIDE SEQUENCE [LARGE SCALE GENOMIC DNA]</scope>
    <source>
        <strain evidence="15">R-o-18</strain>
        <tissue evidence="15">Leaf</tissue>
    </source>
</reference>
<dbReference type="InterPro" id="IPR011990">
    <property type="entry name" value="TPR-like_helical_dom_sf"/>
</dbReference>
<comment type="caution">
    <text evidence="15">The sequence shown here is derived from an EMBL/GenBank/DDBJ whole genome shotgun (WGS) entry which is preliminary data.</text>
</comment>
<evidence type="ECO:0000256" key="5">
    <source>
        <dbReference type="ARBA" id="ARBA00012179"/>
    </source>
</evidence>
<evidence type="ECO:0000256" key="13">
    <source>
        <dbReference type="ARBA" id="ARBA00023128"/>
    </source>
</evidence>
<gene>
    <name evidence="15" type="primary">A04p030280.1_BraROA</name>
    <name evidence="15" type="ORF">IGI04_016453</name>
</gene>
<keyword evidence="13" id="KW-0496">Mitochondrion</keyword>
<dbReference type="Pfam" id="PF16953">
    <property type="entry name" value="PRORP"/>
    <property type="match status" value="1"/>
</dbReference>
<evidence type="ECO:0000256" key="9">
    <source>
        <dbReference type="ARBA" id="ARBA00022801"/>
    </source>
</evidence>
<dbReference type="InterPro" id="IPR031595">
    <property type="entry name" value="PRORP_C"/>
</dbReference>
<dbReference type="Gene3D" id="1.25.40.10">
    <property type="entry name" value="Tetratricopeptide repeat domain"/>
    <property type="match status" value="1"/>
</dbReference>
<comment type="subcellular location">
    <subcellularLocation>
        <location evidence="3">Mitochondrion</location>
    </subcellularLocation>
</comment>
<evidence type="ECO:0000256" key="3">
    <source>
        <dbReference type="ARBA" id="ARBA00004173"/>
    </source>
</evidence>
<evidence type="ECO:0000256" key="7">
    <source>
        <dbReference type="ARBA" id="ARBA00022722"/>
    </source>
</evidence>
<evidence type="ECO:0000313" key="16">
    <source>
        <dbReference type="Proteomes" id="UP000823674"/>
    </source>
</evidence>
<evidence type="ECO:0000256" key="4">
    <source>
        <dbReference type="ARBA" id="ARBA00007626"/>
    </source>
</evidence>
<comment type="cofactor">
    <cofactor evidence="2">
        <name>Mg(2+)</name>
        <dbReference type="ChEBI" id="CHEBI:18420"/>
    </cofactor>
</comment>
<dbReference type="Gene3D" id="3.40.50.11980">
    <property type="match status" value="1"/>
</dbReference>
<proteinExistence type="inferred from homology"/>
<keyword evidence="8" id="KW-0479">Metal-binding</keyword>
<protein>
    <recommendedName>
        <fullName evidence="5">ribonuclease P</fullName>
        <ecNumber evidence="5">3.1.26.5</ecNumber>
    </recommendedName>
</protein>
<accession>A0ABQ7MVF8</accession>
<feature type="domain" description="PRORP" evidence="14">
    <location>
        <begin position="93"/>
        <end position="220"/>
    </location>
</feature>
<dbReference type="EMBL" id="JADBGQ010000004">
    <property type="protein sequence ID" value="KAG5401846.1"/>
    <property type="molecule type" value="Genomic_DNA"/>
</dbReference>
<keyword evidence="10" id="KW-0862">Zinc</keyword>
<keyword evidence="16" id="KW-1185">Reference proteome</keyword>
<dbReference type="PANTHER" id="PTHR13547">
    <property type="match status" value="1"/>
</dbReference>
<evidence type="ECO:0000256" key="10">
    <source>
        <dbReference type="ARBA" id="ARBA00022833"/>
    </source>
</evidence>
<evidence type="ECO:0000256" key="8">
    <source>
        <dbReference type="ARBA" id="ARBA00022723"/>
    </source>
</evidence>
<keyword evidence="9" id="KW-0378">Hydrolase</keyword>
<evidence type="ECO:0000313" key="15">
    <source>
        <dbReference type="EMBL" id="KAG5401846.1"/>
    </source>
</evidence>